<evidence type="ECO:0000313" key="4">
    <source>
        <dbReference type="EMBL" id="KAG5554497.1"/>
    </source>
</evidence>
<dbReference type="PANTHER" id="PTHR19308">
    <property type="entry name" value="PHOSPHATIDYLCHOLINE TRANSFER PROTEIN"/>
    <property type="match status" value="1"/>
</dbReference>
<dbReference type="InterPro" id="IPR002913">
    <property type="entry name" value="START_lipid-bd_dom"/>
</dbReference>
<evidence type="ECO:0000259" key="3">
    <source>
        <dbReference type="PROSITE" id="PS50848"/>
    </source>
</evidence>
<feature type="domain" description="START" evidence="3">
    <location>
        <begin position="127"/>
        <end position="320"/>
    </location>
</feature>
<dbReference type="Gene3D" id="3.30.530.20">
    <property type="match status" value="1"/>
</dbReference>
<dbReference type="PANTHER" id="PTHR19308:SF9">
    <property type="entry name" value="OS07G0185200 PROTEIN"/>
    <property type="match status" value="1"/>
</dbReference>
<evidence type="ECO:0000256" key="1">
    <source>
        <dbReference type="SAM" id="MobiDB-lite"/>
    </source>
</evidence>
<keyword evidence="2" id="KW-0472">Membrane</keyword>
<evidence type="ECO:0000256" key="2">
    <source>
        <dbReference type="SAM" id="Phobius"/>
    </source>
</evidence>
<dbReference type="SUPFAM" id="SSF55961">
    <property type="entry name" value="Bet v1-like"/>
    <property type="match status" value="1"/>
</dbReference>
<keyword evidence="5" id="KW-1185">Reference proteome</keyword>
<keyword evidence="2" id="KW-0812">Transmembrane</keyword>
<dbReference type="Pfam" id="PF01852">
    <property type="entry name" value="START"/>
    <property type="match status" value="1"/>
</dbReference>
<dbReference type="EMBL" id="JACTNZ010000004">
    <property type="protein sequence ID" value="KAG5554497.1"/>
    <property type="molecule type" value="Genomic_DNA"/>
</dbReference>
<dbReference type="GO" id="GO:0005737">
    <property type="term" value="C:cytoplasm"/>
    <property type="evidence" value="ECO:0007669"/>
    <property type="project" value="UniProtKB-ARBA"/>
</dbReference>
<dbReference type="InterPro" id="IPR051213">
    <property type="entry name" value="START_lipid_transfer"/>
</dbReference>
<name>A0AAV6KPC4_9ERIC</name>
<protein>
    <recommendedName>
        <fullName evidence="3">START domain-containing protein</fullName>
    </recommendedName>
</protein>
<organism evidence="4 5">
    <name type="scientific">Rhododendron griersonianum</name>
    <dbReference type="NCBI Taxonomy" id="479676"/>
    <lineage>
        <taxon>Eukaryota</taxon>
        <taxon>Viridiplantae</taxon>
        <taxon>Streptophyta</taxon>
        <taxon>Embryophyta</taxon>
        <taxon>Tracheophyta</taxon>
        <taxon>Spermatophyta</taxon>
        <taxon>Magnoliopsida</taxon>
        <taxon>eudicotyledons</taxon>
        <taxon>Gunneridae</taxon>
        <taxon>Pentapetalae</taxon>
        <taxon>asterids</taxon>
        <taxon>Ericales</taxon>
        <taxon>Ericaceae</taxon>
        <taxon>Ericoideae</taxon>
        <taxon>Rhodoreae</taxon>
        <taxon>Rhododendron</taxon>
    </lineage>
</organism>
<feature type="transmembrane region" description="Helical" evidence="2">
    <location>
        <begin position="380"/>
        <end position="403"/>
    </location>
</feature>
<dbReference type="Proteomes" id="UP000823749">
    <property type="component" value="Chromosome 4"/>
</dbReference>
<feature type="region of interest" description="Disordered" evidence="1">
    <location>
        <begin position="1"/>
        <end position="25"/>
    </location>
</feature>
<gene>
    <name evidence="4" type="ORF">RHGRI_012141</name>
</gene>
<dbReference type="FunFam" id="3.30.530.20:FF:000006">
    <property type="entry name" value="StAR-related lipid transfer protein 7, mitochondrial"/>
    <property type="match status" value="1"/>
</dbReference>
<dbReference type="AlphaFoldDB" id="A0AAV6KPC4"/>
<keyword evidence="2" id="KW-1133">Transmembrane helix</keyword>
<comment type="caution">
    <text evidence="4">The sequence shown here is derived from an EMBL/GenBank/DDBJ whole genome shotgun (WGS) entry which is preliminary data.</text>
</comment>
<accession>A0AAV6KPC4</accession>
<reference evidence="4" key="1">
    <citation type="submission" date="2020-08" db="EMBL/GenBank/DDBJ databases">
        <title>Plant Genome Project.</title>
        <authorList>
            <person name="Zhang R.-G."/>
        </authorList>
    </citation>
    <scope>NUCLEOTIDE SEQUENCE</scope>
    <source>
        <strain evidence="4">WSP0</strain>
        <tissue evidence="4">Leaf</tissue>
    </source>
</reference>
<proteinExistence type="predicted"/>
<evidence type="ECO:0000313" key="5">
    <source>
        <dbReference type="Proteomes" id="UP000823749"/>
    </source>
</evidence>
<dbReference type="CDD" id="cd08870">
    <property type="entry name" value="START_STARD2_7-like"/>
    <property type="match status" value="1"/>
</dbReference>
<dbReference type="PROSITE" id="PS50848">
    <property type="entry name" value="START"/>
    <property type="match status" value="1"/>
</dbReference>
<dbReference type="InterPro" id="IPR023393">
    <property type="entry name" value="START-like_dom_sf"/>
</dbReference>
<sequence>MASDNRNIRRRIAMRGPDLGRGNDRARDRVGLAAQVDRAGLPRAPVQAPVLPDRAARVRGPPALDRLHGAVRVLGGPDALDEVQGEGQGLVGRRRFGPCTGTSKIENVVAENDLEHLFRLLDSKDGEMGWQGLMERSTSNFTYQAWRHEPETGPVVYRSRTVFEDATPEMVRDFFWDDEFRPKWDPMLAYFKMLEECPHTGTTIVHWIKKFPFFCSDREYIIGRRIWEAGKKYYCVTKGGVPYPALQKRDKPRRVDLYFSSWVIKPVQSRKGDGPLPACEVSLVHYEDMGIPKDVAKLGVRHGMWGTVKKLHSGFRAYQQARKSDSPLSRSALMARITTKITSDENLDDSLVLASDREGRDQAVDIRGERDRLGGVDWKWVVLGGTVAVVCGLHTGVIGKALLLGAGQRFARR</sequence>
<dbReference type="GO" id="GO:0008289">
    <property type="term" value="F:lipid binding"/>
    <property type="evidence" value="ECO:0007669"/>
    <property type="project" value="InterPro"/>
</dbReference>